<evidence type="ECO:0000313" key="2">
    <source>
        <dbReference type="EMBL" id="QDH69456.1"/>
    </source>
</evidence>
<proteinExistence type="predicted"/>
<evidence type="ECO:0000313" key="3">
    <source>
        <dbReference type="Proteomes" id="UP000317199"/>
    </source>
</evidence>
<dbReference type="KEGG" id="lyj:FKV23_04620"/>
<name>A0A514BQ21_9GAMM</name>
<reference evidence="2 3" key="1">
    <citation type="submission" date="2019-06" db="EMBL/GenBank/DDBJ databases">
        <title>Lysobacter alkalisoli sp. nov. isolated from saline-alkali soil.</title>
        <authorList>
            <person name="Sun J.-Q."/>
            <person name="Xu L."/>
        </authorList>
    </citation>
    <scope>NUCLEOTIDE SEQUENCE [LARGE SCALE GENOMIC DNA]</scope>
    <source>
        <strain evidence="2 3">SJ-36</strain>
    </source>
</reference>
<dbReference type="OrthoDB" id="5965825at2"/>
<feature type="signal peptide" evidence="1">
    <location>
        <begin position="1"/>
        <end position="19"/>
    </location>
</feature>
<sequence length="275" mass="28591">MTAWLLAASLLIGTSSAAAQSLPVQVSVSGKTATASIGLPGQPMADMTLTFSDARNLKASNLGISAQLVSVTDPDLLSRLSDPQLVQLLSTLPLLITVEPPAASGLSLDRTVRVEVHTHALPYSAGSPFRLFKAPQGGMFRDITDEIAPGSVRARGTTSGFSQFLVLADLRETGTVITEKFDWLRARVNGLPSSVKAGYAANLDAAEAACAAGNHADALVALDTIRANASAHAGNELSQTWNAGDAETAVNQAGGLMAGVATLRYSIEFLRDYGQ</sequence>
<gene>
    <name evidence="2" type="ORF">FKV23_04620</name>
</gene>
<dbReference type="Proteomes" id="UP000317199">
    <property type="component" value="Chromosome"/>
</dbReference>
<dbReference type="InterPro" id="IPR046511">
    <property type="entry name" value="DUF6689"/>
</dbReference>
<accession>A0A514BQ21</accession>
<dbReference type="AlphaFoldDB" id="A0A514BQ21"/>
<evidence type="ECO:0000256" key="1">
    <source>
        <dbReference type="SAM" id="SignalP"/>
    </source>
</evidence>
<feature type="chain" id="PRO_5021887280" evidence="1">
    <location>
        <begin position="20"/>
        <end position="275"/>
    </location>
</feature>
<protein>
    <submittedName>
        <fullName evidence="2">Uncharacterized protein</fullName>
    </submittedName>
</protein>
<keyword evidence="1" id="KW-0732">Signal</keyword>
<dbReference type="EMBL" id="CP041242">
    <property type="protein sequence ID" value="QDH69456.1"/>
    <property type="molecule type" value="Genomic_DNA"/>
</dbReference>
<organism evidence="2 3">
    <name type="scientific">Marilutibacter alkalisoli</name>
    <dbReference type="NCBI Taxonomy" id="2591633"/>
    <lineage>
        <taxon>Bacteria</taxon>
        <taxon>Pseudomonadati</taxon>
        <taxon>Pseudomonadota</taxon>
        <taxon>Gammaproteobacteria</taxon>
        <taxon>Lysobacterales</taxon>
        <taxon>Lysobacteraceae</taxon>
        <taxon>Marilutibacter</taxon>
    </lineage>
</organism>
<dbReference type="Pfam" id="PF20396">
    <property type="entry name" value="DUF6689"/>
    <property type="match status" value="1"/>
</dbReference>
<keyword evidence="3" id="KW-1185">Reference proteome</keyword>